<gene>
    <name evidence="6" type="ORF">METZ01_LOCUS59266</name>
</gene>
<name>A0A381SQY3_9ZZZZ</name>
<evidence type="ECO:0000313" key="6">
    <source>
        <dbReference type="EMBL" id="SVA06412.1"/>
    </source>
</evidence>
<sequence>MKIDLMKNDTYSESQLTGLVILRLLIGWHFLYEGISKIINPYWSSAAYLLDSKWVLSSLAKVIVANASVLSLTDFINMWGLTLVGLSLVLGLFSRYGALVGMGFVLLYYLFAPPFIGLEYGRPGEGSYILVNKNLIEAFALYVLYLFPSSQFIGLDRLINSSQSNSLGDK</sequence>
<dbReference type="AlphaFoldDB" id="A0A381SQY3"/>
<feature type="transmembrane region" description="Helical" evidence="5">
    <location>
        <begin position="20"/>
        <end position="43"/>
    </location>
</feature>
<dbReference type="Pfam" id="PF07681">
    <property type="entry name" value="DoxX"/>
    <property type="match status" value="1"/>
</dbReference>
<comment type="subcellular location">
    <subcellularLocation>
        <location evidence="1">Membrane</location>
        <topology evidence="1">Multi-pass membrane protein</topology>
    </subcellularLocation>
</comment>
<keyword evidence="2 5" id="KW-0812">Transmembrane</keyword>
<feature type="transmembrane region" description="Helical" evidence="5">
    <location>
        <begin position="63"/>
        <end position="89"/>
    </location>
</feature>
<evidence type="ECO:0000256" key="4">
    <source>
        <dbReference type="ARBA" id="ARBA00023136"/>
    </source>
</evidence>
<accession>A0A381SQY3</accession>
<evidence type="ECO:0000256" key="2">
    <source>
        <dbReference type="ARBA" id="ARBA00022692"/>
    </source>
</evidence>
<keyword evidence="4 5" id="KW-0472">Membrane</keyword>
<evidence type="ECO:0000256" key="3">
    <source>
        <dbReference type="ARBA" id="ARBA00022989"/>
    </source>
</evidence>
<dbReference type="InterPro" id="IPR032808">
    <property type="entry name" value="DoxX"/>
</dbReference>
<organism evidence="6">
    <name type="scientific">marine metagenome</name>
    <dbReference type="NCBI Taxonomy" id="408172"/>
    <lineage>
        <taxon>unclassified sequences</taxon>
        <taxon>metagenomes</taxon>
        <taxon>ecological metagenomes</taxon>
    </lineage>
</organism>
<protein>
    <recommendedName>
        <fullName evidence="7">DoxX subfamily</fullName>
    </recommendedName>
</protein>
<evidence type="ECO:0000256" key="1">
    <source>
        <dbReference type="ARBA" id="ARBA00004141"/>
    </source>
</evidence>
<evidence type="ECO:0000256" key="5">
    <source>
        <dbReference type="SAM" id="Phobius"/>
    </source>
</evidence>
<feature type="transmembrane region" description="Helical" evidence="5">
    <location>
        <begin position="96"/>
        <end position="116"/>
    </location>
</feature>
<keyword evidence="3 5" id="KW-1133">Transmembrane helix</keyword>
<dbReference type="GO" id="GO:0016020">
    <property type="term" value="C:membrane"/>
    <property type="evidence" value="ECO:0007669"/>
    <property type="project" value="UniProtKB-SubCell"/>
</dbReference>
<reference evidence="6" key="1">
    <citation type="submission" date="2018-05" db="EMBL/GenBank/DDBJ databases">
        <authorList>
            <person name="Lanie J.A."/>
            <person name="Ng W.-L."/>
            <person name="Kazmierczak K.M."/>
            <person name="Andrzejewski T.M."/>
            <person name="Davidsen T.M."/>
            <person name="Wayne K.J."/>
            <person name="Tettelin H."/>
            <person name="Glass J.I."/>
            <person name="Rusch D."/>
            <person name="Podicherti R."/>
            <person name="Tsui H.-C.T."/>
            <person name="Winkler M.E."/>
        </authorList>
    </citation>
    <scope>NUCLEOTIDE SEQUENCE</scope>
</reference>
<proteinExistence type="predicted"/>
<dbReference type="EMBL" id="UINC01003448">
    <property type="protein sequence ID" value="SVA06412.1"/>
    <property type="molecule type" value="Genomic_DNA"/>
</dbReference>
<evidence type="ECO:0008006" key="7">
    <source>
        <dbReference type="Google" id="ProtNLM"/>
    </source>
</evidence>